<dbReference type="GO" id="GO:0006000">
    <property type="term" value="P:fructose metabolic process"/>
    <property type="evidence" value="ECO:0007669"/>
    <property type="project" value="InterPro"/>
</dbReference>
<evidence type="ECO:0000259" key="4">
    <source>
        <dbReference type="Pfam" id="PF01591"/>
    </source>
</evidence>
<evidence type="ECO:0000313" key="5">
    <source>
        <dbReference type="EMBL" id="RDW27593.1"/>
    </source>
</evidence>
<dbReference type="PIRSF" id="PIRSF000709">
    <property type="entry name" value="6PFK_2-Ptase"/>
    <property type="match status" value="1"/>
</dbReference>
<dbReference type="PRINTS" id="PR00991">
    <property type="entry name" value="6PFRUCTKNASE"/>
</dbReference>
<feature type="region of interest" description="Disordered" evidence="3">
    <location>
        <begin position="533"/>
        <end position="617"/>
    </location>
</feature>
<dbReference type="InterPro" id="IPR027417">
    <property type="entry name" value="P-loop_NTPase"/>
</dbReference>
<dbReference type="GO" id="GO:0003873">
    <property type="term" value="F:6-phosphofructo-2-kinase activity"/>
    <property type="evidence" value="ECO:0007669"/>
    <property type="project" value="InterPro"/>
</dbReference>
<organism evidence="5 6">
    <name type="scientific">Yarrowia lipolytica</name>
    <name type="common">Candida lipolytica</name>
    <dbReference type="NCBI Taxonomy" id="4952"/>
    <lineage>
        <taxon>Eukaryota</taxon>
        <taxon>Fungi</taxon>
        <taxon>Dikarya</taxon>
        <taxon>Ascomycota</taxon>
        <taxon>Saccharomycotina</taxon>
        <taxon>Dipodascomycetes</taxon>
        <taxon>Dipodascales</taxon>
        <taxon>Dipodascales incertae sedis</taxon>
        <taxon>Yarrowia</taxon>
    </lineage>
</organism>
<feature type="region of interest" description="Disordered" evidence="3">
    <location>
        <begin position="1"/>
        <end position="82"/>
    </location>
</feature>
<dbReference type="InterPro" id="IPR029033">
    <property type="entry name" value="His_PPase_superfam"/>
</dbReference>
<dbReference type="VEuPathDB" id="FungiDB:YALI0_F27885g"/>
<sequence>MSDNATTPEDGSPVFPSFKQPTRTPSSSQTHSNAASSAPAPSIMRHPSFKHFQRRPPSDTPLMAEDKTPPQTPPQLDLSASGEDYLTIEKRPVVKLRESSILSMLQGASGTTVSDTSRAPTSNFSPTHTPQSAFLSASPAEVQTHPTKPVLQHSSSTLHIPDYTGHKRKPRATTLDVPGQTRSKVSPDGMISSRDVGSKLIVVMVGLPARGKSYITNKLCRYLNWQQHKTRIFNVGNTRREAKEAAVGSAGVEDPNEEHHNETSHDASFFSPDNPQSTAQREIWAMETLQQCLDYVLHGNGSVGILDATNTTRDRRKNVFEKIQQQSKGQLKVLFLESVCTDIDIINSNIRLKLSGPDYKDMDPQTALEDFTGRLRNYEKAYQTVEDSEEKDMQGFQYVKMIDVGRKVVCFNIQGFLAGQVVFFLFNFNLLERQIWITRHGESQDNVLGRIGGDSELTPRGIKFSKALVRFMDYQRGEFDRRQREKLNLEELQRRGSSTIYPQTESGDADTSAHLDEQVFKENIAEIKKLEGDGMPSVYDKPEDAEAKSAAIDDTSAGGLDEPFEPTPPPCDVPVVTLTSDSVNHSTVNLTDRKESTDSAKSSESNDSMAKSAPTDSTTCSLEENCATCSPATCANTSAPNTSQANFCVWTSMLCRTVQTASFFDEEHYDVKEMRMLNELGAGICDGMTYAEIKATYPHEYENRMKDKVQYRYPGPGGESYLDVISRLRPIICELERMHDHALIIGHRVVSRVLLAYFMNLGRSAIGDLDIPLHTLYCLEPKPYGVDWAMYEYNEEKDWFYKVSKEELKGKVPMVR</sequence>
<feature type="region of interest" description="Disordered" evidence="3">
    <location>
        <begin position="146"/>
        <end position="191"/>
    </location>
</feature>
<name>A0A371CBC5_YARLL</name>
<gene>
    <name evidence="5" type="ORF">B0I71DRAFT_128833</name>
</gene>
<feature type="compositionally biased region" description="Low complexity" evidence="3">
    <location>
        <begin position="26"/>
        <end position="42"/>
    </location>
</feature>
<dbReference type="Gene3D" id="3.40.50.300">
    <property type="entry name" value="P-loop containing nucleotide triphosphate hydrolases"/>
    <property type="match status" value="1"/>
</dbReference>
<evidence type="ECO:0000313" key="6">
    <source>
        <dbReference type="Proteomes" id="UP000256601"/>
    </source>
</evidence>
<dbReference type="Pfam" id="PF01591">
    <property type="entry name" value="6PF2K"/>
    <property type="match status" value="1"/>
</dbReference>
<dbReference type="VEuPathDB" id="FungiDB:YALI1_F35542g"/>
<dbReference type="PANTHER" id="PTHR10606:SF32">
    <property type="entry name" value="6-PHOSPHOFRUCTO-2-KINASE 1"/>
    <property type="match status" value="1"/>
</dbReference>
<keyword evidence="1" id="KW-0547">Nucleotide-binding</keyword>
<reference evidence="5 6" key="1">
    <citation type="submission" date="2018-07" db="EMBL/GenBank/DDBJ databases">
        <title>Draft Genome Assemblies for Five Robust Yarrowia lipolytica Strains Exhibiting High Lipid Production and Pentose Sugar Utilization and Sugar Alcohol Secretion from Undetoxified Lignocellulosic Biomass Hydrolysates.</title>
        <authorList>
            <consortium name="DOE Joint Genome Institute"/>
            <person name="Walker C."/>
            <person name="Ryu S."/>
            <person name="Na H."/>
            <person name="Zane M."/>
            <person name="LaButti K."/>
            <person name="Lipzen A."/>
            <person name="Haridas S."/>
            <person name="Barry K."/>
            <person name="Grigoriev I.V."/>
            <person name="Quarterman J."/>
            <person name="Slininger P."/>
            <person name="Dien B."/>
            <person name="Trinh C.T."/>
        </authorList>
    </citation>
    <scope>NUCLEOTIDE SEQUENCE [LARGE SCALE GENOMIC DNA]</scope>
    <source>
        <strain evidence="5 6">YB392</strain>
    </source>
</reference>
<dbReference type="InterPro" id="IPR001345">
    <property type="entry name" value="PG/BPGM_mutase_AS"/>
</dbReference>
<dbReference type="SMART" id="SM00855">
    <property type="entry name" value="PGAM"/>
    <property type="match status" value="1"/>
</dbReference>
<protein>
    <submittedName>
        <fullName evidence="5">6-phosphofructo-2-kinase-domain-containing protein</fullName>
    </submittedName>
</protein>
<feature type="region of interest" description="Disordered" evidence="3">
    <location>
        <begin position="491"/>
        <end position="512"/>
    </location>
</feature>
<dbReference type="EMBL" id="KZ857329">
    <property type="protein sequence ID" value="RDW27593.1"/>
    <property type="molecule type" value="Genomic_DNA"/>
</dbReference>
<dbReference type="Gene3D" id="3.40.50.1240">
    <property type="entry name" value="Phosphoglycerate mutase-like"/>
    <property type="match status" value="2"/>
</dbReference>
<dbReference type="CDD" id="cd07067">
    <property type="entry name" value="HP_PGM_like"/>
    <property type="match status" value="1"/>
</dbReference>
<dbReference type="Proteomes" id="UP000256601">
    <property type="component" value="Unassembled WGS sequence"/>
</dbReference>
<keyword evidence="5" id="KW-0418">Kinase</keyword>
<accession>A0A371CBC5</accession>
<dbReference type="PROSITE" id="PS00175">
    <property type="entry name" value="PG_MUTASE"/>
    <property type="match status" value="1"/>
</dbReference>
<dbReference type="GO" id="GO:0005829">
    <property type="term" value="C:cytosol"/>
    <property type="evidence" value="ECO:0007669"/>
    <property type="project" value="TreeGrafter"/>
</dbReference>
<dbReference type="AlphaFoldDB" id="A0A371CBC5"/>
<feature type="domain" description="6-phosphofructo-2-kinase" evidence="4">
    <location>
        <begin position="190"/>
        <end position="430"/>
    </location>
</feature>
<dbReference type="SUPFAM" id="SSF52540">
    <property type="entry name" value="P-loop containing nucleoside triphosphate hydrolases"/>
    <property type="match status" value="1"/>
</dbReference>
<feature type="compositionally biased region" description="Polar residues" evidence="3">
    <location>
        <begin position="495"/>
        <end position="506"/>
    </location>
</feature>
<evidence type="ECO:0000256" key="1">
    <source>
        <dbReference type="ARBA" id="ARBA00022741"/>
    </source>
</evidence>
<dbReference type="InterPro" id="IPR013078">
    <property type="entry name" value="His_Pase_superF_clade-1"/>
</dbReference>
<dbReference type="Pfam" id="PF00300">
    <property type="entry name" value="His_Phos_1"/>
    <property type="match status" value="1"/>
</dbReference>
<feature type="region of interest" description="Disordered" evidence="3">
    <location>
        <begin position="244"/>
        <end position="274"/>
    </location>
</feature>
<dbReference type="PANTHER" id="PTHR10606">
    <property type="entry name" value="6-PHOSPHOFRUCTO-2-KINASE/FRUCTOSE-2,6-BISPHOSPHATASE"/>
    <property type="match status" value="1"/>
</dbReference>
<dbReference type="SUPFAM" id="SSF53254">
    <property type="entry name" value="Phosphoglycerate mutase-like"/>
    <property type="match status" value="1"/>
</dbReference>
<dbReference type="InterPro" id="IPR013079">
    <property type="entry name" value="6Phosfructo_kin"/>
</dbReference>
<dbReference type="InterPro" id="IPR003094">
    <property type="entry name" value="6Pfruct_kin"/>
</dbReference>
<proteinExistence type="predicted"/>
<evidence type="ECO:0000256" key="3">
    <source>
        <dbReference type="SAM" id="MobiDB-lite"/>
    </source>
</evidence>
<feature type="compositionally biased region" description="Polar residues" evidence="3">
    <location>
        <begin position="580"/>
        <end position="590"/>
    </location>
</feature>
<dbReference type="FunFam" id="3.40.50.300:FF:001101">
    <property type="entry name" value="6-phosphofructo-2-kinase 1"/>
    <property type="match status" value="1"/>
</dbReference>
<evidence type="ECO:0000256" key="2">
    <source>
        <dbReference type="ARBA" id="ARBA00022840"/>
    </source>
</evidence>
<keyword evidence="5" id="KW-0808">Transferase</keyword>
<dbReference type="GO" id="GO:0005524">
    <property type="term" value="F:ATP binding"/>
    <property type="evidence" value="ECO:0007669"/>
    <property type="project" value="UniProtKB-KW"/>
</dbReference>
<feature type="region of interest" description="Disordered" evidence="3">
    <location>
        <begin position="107"/>
        <end position="129"/>
    </location>
</feature>
<feature type="compositionally biased region" description="Polar residues" evidence="3">
    <location>
        <begin position="599"/>
        <end position="617"/>
    </location>
</feature>
<keyword evidence="2" id="KW-0067">ATP-binding</keyword>
<dbReference type="GO" id="GO:0006003">
    <property type="term" value="P:fructose 2,6-bisphosphate metabolic process"/>
    <property type="evidence" value="ECO:0007669"/>
    <property type="project" value="InterPro"/>
</dbReference>